<dbReference type="SMART" id="SM00863">
    <property type="entry name" value="tRNA_SAD"/>
    <property type="match status" value="1"/>
</dbReference>
<dbReference type="Proteomes" id="UP000011650">
    <property type="component" value="Unassembled WGS sequence"/>
</dbReference>
<organism evidence="18 19">
    <name type="scientific">Halorubrum lipolyticum DSM 21995</name>
    <dbReference type="NCBI Taxonomy" id="1227482"/>
    <lineage>
        <taxon>Archaea</taxon>
        <taxon>Methanobacteriati</taxon>
        <taxon>Methanobacteriota</taxon>
        <taxon>Stenosarchaea group</taxon>
        <taxon>Halobacteria</taxon>
        <taxon>Halobacteriales</taxon>
        <taxon>Haloferacaceae</taxon>
        <taxon>Halorubrum</taxon>
    </lineage>
</organism>
<reference evidence="18 19" key="1">
    <citation type="journal article" date="2014" name="PLoS Genet.">
        <title>Phylogenetically driven sequencing of extremely halophilic archaea reveals strategies for static and dynamic osmo-response.</title>
        <authorList>
            <person name="Becker E.A."/>
            <person name="Seitzer P.M."/>
            <person name="Tritt A."/>
            <person name="Larsen D."/>
            <person name="Krusor M."/>
            <person name="Yao A.I."/>
            <person name="Wu D."/>
            <person name="Madern D."/>
            <person name="Eisen J.A."/>
            <person name="Darling A.E."/>
            <person name="Facciotti M.T."/>
        </authorList>
    </citation>
    <scope>NUCLEOTIDE SEQUENCE [LARGE SCALE GENOMIC DNA]</scope>
    <source>
        <strain evidence="18 19">DSM 21995</strain>
    </source>
</reference>
<protein>
    <recommendedName>
        <fullName evidence="14">Threonine--tRNA ligase</fullName>
        <ecNumber evidence="14">6.1.1.3</ecNumber>
    </recommendedName>
    <alternativeName>
        <fullName evidence="14">Threonyl-tRNA synthetase</fullName>
        <shortName evidence="14">ThrRS</shortName>
    </alternativeName>
</protein>
<dbReference type="FunFam" id="3.30.980.10:FF:000005">
    <property type="entry name" value="Threonyl-tRNA synthetase, mitochondrial"/>
    <property type="match status" value="1"/>
</dbReference>
<sequence length="649" mass="74087">MSETDAQADVTVVLPDGSELDVPAGATVEDVAFEIGPGLGRDTVAGKIDGELVEKHAEVHDGARIEIVTDQSDEYLTVLRHSAAHVFAQALQRLHPEATLTIGPPTDEGFYYDVTDVDLDEDDLDAIEDEMEAIIEADYDIEREVRSREEAKEVYADNEYKLQILEEEADDEEVTFYVQDGWRDLCQGPHVESTGEIGAATLLEVSAAYWRGDEDNDTLTRVYGTAFASESDLEEHLELREEALERDHRKIGQEMNLFSIPTVTGPGLPLYHPPGKTVLRELSDFANELNREHGYEEVETPHVFRTELWKKSGHYENYKDDMFLLDVNDEEYGLKPMNCPGHATIFDQQSWSYRDLPQRYFENGKVYRKEQRGELSGLSRVWSFTIDDGHLFVRPDQIRQEIESVIEMIFEVVETLDLDVEVALATRPDKSVGSDEIWESAEEQLRDVLESGGYDYDVEPGDGAFYGPKIDFGFEDALGRVWDGPTVQLDFNMPDRFDLTYTGEDNEDHQPVMIHRALYGSYERFFMVLIEHFDGDFPLWLAPEQVRILPVSDETLGYAHRVKNELEDAGFRVEVEDRDWTVGRKIRAGHDDRLPYMVIVGDDEQEAGTVSVRDRFENQRGDVDLDAFVDHLVAERDEKRTEPRFVDAE</sequence>
<evidence type="ECO:0000256" key="10">
    <source>
        <dbReference type="ARBA" id="ARBA00022884"/>
    </source>
</evidence>
<evidence type="ECO:0000259" key="17">
    <source>
        <dbReference type="PROSITE" id="PS51880"/>
    </source>
</evidence>
<dbReference type="InterPro" id="IPR036621">
    <property type="entry name" value="Anticodon-bd_dom_sf"/>
</dbReference>
<keyword evidence="11 14" id="KW-0648">Protein biosynthesis</keyword>
<dbReference type="InterPro" id="IPR002320">
    <property type="entry name" value="Thr-tRNA-ligase_IIa"/>
</dbReference>
<comment type="subcellular location">
    <subcellularLocation>
        <location evidence="1 14">Cytoplasm</location>
    </subcellularLocation>
</comment>
<keyword evidence="8 14" id="KW-0862">Zinc</keyword>
<dbReference type="Gene3D" id="3.30.980.10">
    <property type="entry name" value="Threonyl-trna Synthetase, Chain A, domain 2"/>
    <property type="match status" value="1"/>
</dbReference>
<dbReference type="InterPro" id="IPR018163">
    <property type="entry name" value="Thr/Ala-tRNA-synth_IIc_edit"/>
</dbReference>
<comment type="catalytic activity">
    <reaction evidence="13 14">
        <text>tRNA(Thr) + L-threonine + ATP = L-threonyl-tRNA(Thr) + AMP + diphosphate + H(+)</text>
        <dbReference type="Rhea" id="RHEA:24624"/>
        <dbReference type="Rhea" id="RHEA-COMP:9670"/>
        <dbReference type="Rhea" id="RHEA-COMP:9704"/>
        <dbReference type="ChEBI" id="CHEBI:15378"/>
        <dbReference type="ChEBI" id="CHEBI:30616"/>
        <dbReference type="ChEBI" id="CHEBI:33019"/>
        <dbReference type="ChEBI" id="CHEBI:57926"/>
        <dbReference type="ChEBI" id="CHEBI:78442"/>
        <dbReference type="ChEBI" id="CHEBI:78534"/>
        <dbReference type="ChEBI" id="CHEBI:456215"/>
        <dbReference type="EC" id="6.1.1.3"/>
    </reaction>
</comment>
<evidence type="ECO:0000256" key="2">
    <source>
        <dbReference type="ARBA" id="ARBA00008226"/>
    </source>
</evidence>
<dbReference type="CDD" id="cd00771">
    <property type="entry name" value="ThrRS_core"/>
    <property type="match status" value="1"/>
</dbReference>
<dbReference type="GO" id="GO:0002161">
    <property type="term" value="F:aminoacyl-tRNA deacylase activity"/>
    <property type="evidence" value="ECO:0007669"/>
    <property type="project" value="UniProtKB-ARBA"/>
</dbReference>
<dbReference type="InterPro" id="IPR004154">
    <property type="entry name" value="Anticodon-bd"/>
</dbReference>
<keyword evidence="5 14" id="KW-0436">Ligase</keyword>
<dbReference type="EMBL" id="AOJG01000007">
    <property type="protein sequence ID" value="EMA63748.1"/>
    <property type="molecule type" value="Genomic_DNA"/>
</dbReference>
<evidence type="ECO:0000256" key="7">
    <source>
        <dbReference type="ARBA" id="ARBA00022741"/>
    </source>
</evidence>
<dbReference type="GO" id="GO:0046872">
    <property type="term" value="F:metal ion binding"/>
    <property type="evidence" value="ECO:0007669"/>
    <property type="project" value="UniProtKB-KW"/>
</dbReference>
<dbReference type="InterPro" id="IPR012947">
    <property type="entry name" value="tRNA_SAD"/>
</dbReference>
<keyword evidence="9 14" id="KW-0067">ATP-binding</keyword>
<dbReference type="InterPro" id="IPR004095">
    <property type="entry name" value="TGS"/>
</dbReference>
<dbReference type="InterPro" id="IPR047246">
    <property type="entry name" value="ThrRS_anticodon"/>
</dbReference>
<evidence type="ECO:0000256" key="4">
    <source>
        <dbReference type="ARBA" id="ARBA00022555"/>
    </source>
</evidence>
<dbReference type="PROSITE" id="PS50862">
    <property type="entry name" value="AA_TRNA_LIGASE_II"/>
    <property type="match status" value="1"/>
</dbReference>
<feature type="domain" description="TGS" evidence="17">
    <location>
        <begin position="6"/>
        <end position="69"/>
    </location>
</feature>
<dbReference type="GO" id="GO:0005524">
    <property type="term" value="F:ATP binding"/>
    <property type="evidence" value="ECO:0007669"/>
    <property type="project" value="UniProtKB-UniRule"/>
</dbReference>
<keyword evidence="12 14" id="KW-0030">Aminoacyl-tRNA synthetase</keyword>
<feature type="binding site" evidence="14">
    <location>
        <position position="390"/>
    </location>
    <ligand>
        <name>Zn(2+)</name>
        <dbReference type="ChEBI" id="CHEBI:29105"/>
        <note>catalytic</note>
    </ligand>
</feature>
<accession>M0P1L5</accession>
<evidence type="ECO:0000256" key="3">
    <source>
        <dbReference type="ARBA" id="ARBA00022490"/>
    </source>
</evidence>
<dbReference type="HAMAP" id="MF_00184">
    <property type="entry name" value="Thr_tRNA_synth"/>
    <property type="match status" value="1"/>
</dbReference>
<evidence type="ECO:0000256" key="8">
    <source>
        <dbReference type="ARBA" id="ARBA00022833"/>
    </source>
</evidence>
<dbReference type="NCBIfam" id="TIGR00418">
    <property type="entry name" value="thrS"/>
    <property type="match status" value="1"/>
</dbReference>
<dbReference type="Gene3D" id="3.10.20.30">
    <property type="match status" value="1"/>
</dbReference>
<comment type="cofactor">
    <cofactor evidence="14">
        <name>Zn(2+)</name>
        <dbReference type="ChEBI" id="CHEBI:29105"/>
    </cofactor>
    <text evidence="14">Binds 1 zinc ion per subunit.</text>
</comment>
<dbReference type="PRINTS" id="PR01047">
    <property type="entry name" value="TRNASYNTHTHR"/>
</dbReference>
<proteinExistence type="inferred from homology"/>
<dbReference type="Pfam" id="PF02824">
    <property type="entry name" value="TGS"/>
    <property type="match status" value="1"/>
</dbReference>
<dbReference type="PROSITE" id="PS51880">
    <property type="entry name" value="TGS"/>
    <property type="match status" value="1"/>
</dbReference>
<keyword evidence="19" id="KW-1185">Reference proteome</keyword>
<feature type="coiled-coil region" evidence="15">
    <location>
        <begin position="117"/>
        <end position="168"/>
    </location>
</feature>
<keyword evidence="10 14" id="KW-0694">RNA-binding</keyword>
<dbReference type="SUPFAM" id="SSF55186">
    <property type="entry name" value="ThrRS/AlaRS common domain"/>
    <property type="match status" value="1"/>
</dbReference>
<evidence type="ECO:0000259" key="16">
    <source>
        <dbReference type="PROSITE" id="PS50862"/>
    </source>
</evidence>
<comment type="subunit">
    <text evidence="14">Homodimer.</text>
</comment>
<dbReference type="PANTHER" id="PTHR11451:SF44">
    <property type="entry name" value="THREONINE--TRNA LIGASE, CHLOROPLASTIC_MITOCHONDRIAL 2"/>
    <property type="match status" value="1"/>
</dbReference>
<dbReference type="Gene3D" id="3.30.54.20">
    <property type="match status" value="1"/>
</dbReference>
<dbReference type="SUPFAM" id="SSF52954">
    <property type="entry name" value="Class II aaRS ABD-related"/>
    <property type="match status" value="1"/>
</dbReference>
<dbReference type="AlphaFoldDB" id="M0P1L5"/>
<evidence type="ECO:0000256" key="13">
    <source>
        <dbReference type="ARBA" id="ARBA00049515"/>
    </source>
</evidence>
<feature type="region of interest" description="Catalytic" evidence="14">
    <location>
        <begin position="247"/>
        <end position="538"/>
    </location>
</feature>
<keyword evidence="3 14" id="KW-0963">Cytoplasm</keyword>
<comment type="caution">
    <text evidence="18">The sequence shown here is derived from an EMBL/GenBank/DDBJ whole genome shotgun (WGS) entry which is preliminary data.</text>
</comment>
<feature type="domain" description="Aminoacyl-transfer RNA synthetases class-II family profile" evidence="16">
    <location>
        <begin position="278"/>
        <end position="550"/>
    </location>
</feature>
<keyword evidence="6 14" id="KW-0479">Metal-binding</keyword>
<dbReference type="FunFam" id="3.30.930.10:FF:000002">
    <property type="entry name" value="Threonine--tRNA ligase"/>
    <property type="match status" value="1"/>
</dbReference>
<evidence type="ECO:0000313" key="18">
    <source>
        <dbReference type="EMBL" id="EMA63748.1"/>
    </source>
</evidence>
<keyword evidence="15" id="KW-0175">Coiled coil</keyword>
<evidence type="ECO:0000256" key="6">
    <source>
        <dbReference type="ARBA" id="ARBA00022723"/>
    </source>
</evidence>
<dbReference type="SUPFAM" id="SSF81271">
    <property type="entry name" value="TGS-like"/>
    <property type="match status" value="1"/>
</dbReference>
<evidence type="ECO:0000313" key="19">
    <source>
        <dbReference type="Proteomes" id="UP000011650"/>
    </source>
</evidence>
<evidence type="ECO:0000256" key="12">
    <source>
        <dbReference type="ARBA" id="ARBA00023146"/>
    </source>
</evidence>
<dbReference type="STRING" id="1227482.C469_02796"/>
<evidence type="ECO:0000256" key="5">
    <source>
        <dbReference type="ARBA" id="ARBA00022598"/>
    </source>
</evidence>
<feature type="binding site" evidence="14">
    <location>
        <position position="515"/>
    </location>
    <ligand>
        <name>Zn(2+)</name>
        <dbReference type="ChEBI" id="CHEBI:29105"/>
        <note>catalytic</note>
    </ligand>
</feature>
<dbReference type="PANTHER" id="PTHR11451">
    <property type="entry name" value="THREONINE-TRNA LIGASE"/>
    <property type="match status" value="1"/>
</dbReference>
<dbReference type="InterPro" id="IPR012675">
    <property type="entry name" value="Beta-grasp_dom_sf"/>
</dbReference>
<evidence type="ECO:0000256" key="9">
    <source>
        <dbReference type="ARBA" id="ARBA00022840"/>
    </source>
</evidence>
<dbReference type="CDD" id="cd01667">
    <property type="entry name" value="TGS_ThrRS"/>
    <property type="match status" value="1"/>
</dbReference>
<dbReference type="Gene3D" id="3.30.930.10">
    <property type="entry name" value="Bira Bifunctional Protein, Domain 2"/>
    <property type="match status" value="1"/>
</dbReference>
<dbReference type="Pfam" id="PF03129">
    <property type="entry name" value="HGTP_anticodon"/>
    <property type="match status" value="1"/>
</dbReference>
<feature type="binding site" evidence="14">
    <location>
        <position position="339"/>
    </location>
    <ligand>
        <name>Zn(2+)</name>
        <dbReference type="ChEBI" id="CHEBI:29105"/>
        <note>catalytic</note>
    </ligand>
</feature>
<evidence type="ECO:0000256" key="11">
    <source>
        <dbReference type="ARBA" id="ARBA00022917"/>
    </source>
</evidence>
<dbReference type="SUPFAM" id="SSF55681">
    <property type="entry name" value="Class II aaRS and biotin synthetases"/>
    <property type="match status" value="1"/>
</dbReference>
<dbReference type="InterPro" id="IPR002314">
    <property type="entry name" value="aa-tRNA-synt_IIb"/>
</dbReference>
<dbReference type="GO" id="GO:0005737">
    <property type="term" value="C:cytoplasm"/>
    <property type="evidence" value="ECO:0007669"/>
    <property type="project" value="UniProtKB-SubCell"/>
</dbReference>
<keyword evidence="7 14" id="KW-0547">Nucleotide-binding</keyword>
<dbReference type="Pfam" id="PF00587">
    <property type="entry name" value="tRNA-synt_2b"/>
    <property type="match status" value="1"/>
</dbReference>
<evidence type="ECO:0000256" key="14">
    <source>
        <dbReference type="HAMAP-Rule" id="MF_00184"/>
    </source>
</evidence>
<comment type="similarity">
    <text evidence="2 14">Belongs to the class-II aminoacyl-tRNA synthetase family.</text>
</comment>
<dbReference type="FunFam" id="3.40.50.800:FF:000001">
    <property type="entry name" value="Threonine--tRNA ligase"/>
    <property type="match status" value="1"/>
</dbReference>
<dbReference type="InterPro" id="IPR006195">
    <property type="entry name" value="aa-tRNA-synth_II"/>
</dbReference>
<dbReference type="InterPro" id="IPR045864">
    <property type="entry name" value="aa-tRNA-synth_II/BPL/LPL"/>
</dbReference>
<dbReference type="GO" id="GO:0006435">
    <property type="term" value="P:threonyl-tRNA aminoacylation"/>
    <property type="evidence" value="ECO:0007669"/>
    <property type="project" value="UniProtKB-UniRule"/>
</dbReference>
<dbReference type="InterPro" id="IPR033728">
    <property type="entry name" value="ThrRS_core"/>
</dbReference>
<dbReference type="CDD" id="cd00860">
    <property type="entry name" value="ThrRS_anticodon"/>
    <property type="match status" value="1"/>
</dbReference>
<keyword evidence="4 14" id="KW-0820">tRNA-binding</keyword>
<evidence type="ECO:0000256" key="1">
    <source>
        <dbReference type="ARBA" id="ARBA00004496"/>
    </source>
</evidence>
<name>M0P1L5_9EURY</name>
<dbReference type="EC" id="6.1.1.3" evidence="14"/>
<dbReference type="PATRIC" id="fig|1227482.3.peg.567"/>
<dbReference type="Pfam" id="PF07973">
    <property type="entry name" value="tRNA_SAD"/>
    <property type="match status" value="1"/>
</dbReference>
<dbReference type="GO" id="GO:0000049">
    <property type="term" value="F:tRNA binding"/>
    <property type="evidence" value="ECO:0007669"/>
    <property type="project" value="UniProtKB-KW"/>
</dbReference>
<dbReference type="Gene3D" id="3.40.50.800">
    <property type="entry name" value="Anticodon-binding domain"/>
    <property type="match status" value="1"/>
</dbReference>
<gene>
    <name evidence="14 18" type="primary">thrS</name>
    <name evidence="18" type="ORF">C469_02796</name>
</gene>
<evidence type="ECO:0000256" key="15">
    <source>
        <dbReference type="SAM" id="Coils"/>
    </source>
</evidence>
<dbReference type="GO" id="GO:0004829">
    <property type="term" value="F:threonine-tRNA ligase activity"/>
    <property type="evidence" value="ECO:0007669"/>
    <property type="project" value="UniProtKB-UniRule"/>
</dbReference>
<dbReference type="InterPro" id="IPR012676">
    <property type="entry name" value="TGS-like"/>
</dbReference>